<gene>
    <name evidence="2" type="ORF">BED47_10220</name>
</gene>
<keyword evidence="3" id="KW-1185">Reference proteome</keyword>
<keyword evidence="1" id="KW-1133">Transmembrane helix</keyword>
<keyword evidence="1" id="KW-0472">Membrane</keyword>
<dbReference type="Proteomes" id="UP000094580">
    <property type="component" value="Unassembled WGS sequence"/>
</dbReference>
<sequence>MWLFFILEKFKSQRVPILIIAFLLMLKIQNFSTFIPLLIGHLSCFFRQGYRIFAKKIRFVFNFPQFSVLFSRPIYKKSDKKI</sequence>
<organism evidence="2 3">
    <name type="scientific">Gottfriedia luciferensis</name>
    <dbReference type="NCBI Taxonomy" id="178774"/>
    <lineage>
        <taxon>Bacteria</taxon>
        <taxon>Bacillati</taxon>
        <taxon>Bacillota</taxon>
        <taxon>Bacilli</taxon>
        <taxon>Bacillales</taxon>
        <taxon>Bacillaceae</taxon>
        <taxon>Gottfriedia</taxon>
    </lineage>
</organism>
<proteinExistence type="predicted"/>
<evidence type="ECO:0000313" key="3">
    <source>
        <dbReference type="Proteomes" id="UP000094580"/>
    </source>
</evidence>
<accession>A0ABX2ZM72</accession>
<keyword evidence="1" id="KW-0812">Transmembrane</keyword>
<dbReference type="EMBL" id="MDKC01000033">
    <property type="protein sequence ID" value="ODG90816.1"/>
    <property type="molecule type" value="Genomic_DNA"/>
</dbReference>
<reference evidence="2 3" key="1">
    <citation type="submission" date="2016-07" db="EMBL/GenBank/DDBJ databases">
        <authorList>
            <person name="Townsley L."/>
            <person name="Shank E.A."/>
        </authorList>
    </citation>
    <scope>NUCLEOTIDE SEQUENCE [LARGE SCALE GENOMIC DNA]</scope>
    <source>
        <strain evidence="2 3">CH01</strain>
    </source>
</reference>
<evidence type="ECO:0000256" key="1">
    <source>
        <dbReference type="SAM" id="Phobius"/>
    </source>
</evidence>
<feature type="transmembrane region" description="Helical" evidence="1">
    <location>
        <begin position="15"/>
        <end position="39"/>
    </location>
</feature>
<name>A0ABX2ZM72_9BACI</name>
<evidence type="ECO:0000313" key="2">
    <source>
        <dbReference type="EMBL" id="ODG90816.1"/>
    </source>
</evidence>
<protein>
    <submittedName>
        <fullName evidence="2">Uncharacterized protein</fullName>
    </submittedName>
</protein>
<comment type="caution">
    <text evidence="2">The sequence shown here is derived from an EMBL/GenBank/DDBJ whole genome shotgun (WGS) entry which is preliminary data.</text>
</comment>